<sequence length="219" mass="25455">MLRSIFSLIQNIIDSDKEYKNKKSNTVIYLVDSRDNTLNMDLEIDGKARQKLKSVKAKPDVDSHSFQITTEQGDTITCKHKTDMKIAPKINKDEEKLCEEYKQMVEKIGERSSFTNEEQVNENEQRIGEEGDNRMTVKDLLSSLPEKHAKMIEKDRDHIVALMEQIQKMKKGMERLQEIAQQFNCSEKFRQDVEYLVKNVASSLKDKEPQDKNLTPKKA</sequence>
<reference evidence="1 2" key="1">
    <citation type="submission" date="2019-01" db="EMBL/GenBank/DDBJ databases">
        <authorList>
            <person name="Sayadi A."/>
        </authorList>
    </citation>
    <scope>NUCLEOTIDE SEQUENCE [LARGE SCALE GENOMIC DNA]</scope>
</reference>
<dbReference type="AlphaFoldDB" id="A0A653BZ95"/>
<dbReference type="OrthoDB" id="6746837at2759"/>
<dbReference type="Proteomes" id="UP000410492">
    <property type="component" value="Unassembled WGS sequence"/>
</dbReference>
<evidence type="ECO:0000313" key="1">
    <source>
        <dbReference type="EMBL" id="VEN40636.1"/>
    </source>
</evidence>
<accession>A0A653BZ95</accession>
<organism evidence="1 2">
    <name type="scientific">Callosobruchus maculatus</name>
    <name type="common">Southern cowpea weevil</name>
    <name type="synonym">Pulse bruchid</name>
    <dbReference type="NCBI Taxonomy" id="64391"/>
    <lineage>
        <taxon>Eukaryota</taxon>
        <taxon>Metazoa</taxon>
        <taxon>Ecdysozoa</taxon>
        <taxon>Arthropoda</taxon>
        <taxon>Hexapoda</taxon>
        <taxon>Insecta</taxon>
        <taxon>Pterygota</taxon>
        <taxon>Neoptera</taxon>
        <taxon>Endopterygota</taxon>
        <taxon>Coleoptera</taxon>
        <taxon>Polyphaga</taxon>
        <taxon>Cucujiformia</taxon>
        <taxon>Chrysomeloidea</taxon>
        <taxon>Chrysomelidae</taxon>
        <taxon>Bruchinae</taxon>
        <taxon>Bruchini</taxon>
        <taxon>Callosobruchus</taxon>
    </lineage>
</organism>
<evidence type="ECO:0000313" key="2">
    <source>
        <dbReference type="Proteomes" id="UP000410492"/>
    </source>
</evidence>
<protein>
    <submittedName>
        <fullName evidence="1">Uncharacterized protein</fullName>
    </submittedName>
</protein>
<proteinExistence type="predicted"/>
<dbReference type="EMBL" id="CAACVG010006566">
    <property type="protein sequence ID" value="VEN40636.1"/>
    <property type="molecule type" value="Genomic_DNA"/>
</dbReference>
<name>A0A653BZ95_CALMS</name>
<keyword evidence="2" id="KW-1185">Reference proteome</keyword>
<gene>
    <name evidence="1" type="ORF">CALMAC_LOCUS4730</name>
</gene>